<keyword evidence="1 2" id="KW-0808">Transferase</keyword>
<evidence type="ECO:0000256" key="1">
    <source>
        <dbReference type="ARBA" id="ARBA00022679"/>
    </source>
</evidence>
<name>U4KRT2_9MOLU</name>
<organism evidence="2 3">
    <name type="scientific">Acholeplasma brassicae</name>
    <dbReference type="NCBI Taxonomy" id="61635"/>
    <lineage>
        <taxon>Bacteria</taxon>
        <taxon>Bacillati</taxon>
        <taxon>Mycoplasmatota</taxon>
        <taxon>Mollicutes</taxon>
        <taxon>Acholeplasmatales</taxon>
        <taxon>Acholeplasmataceae</taxon>
        <taxon>Acholeplasma</taxon>
    </lineage>
</organism>
<dbReference type="PANTHER" id="PTHR43861">
    <property type="entry name" value="TRANS-ACONITATE 2-METHYLTRANSFERASE-RELATED"/>
    <property type="match status" value="1"/>
</dbReference>
<dbReference type="SUPFAM" id="SSF53335">
    <property type="entry name" value="S-adenosyl-L-methionine-dependent methyltransferases"/>
    <property type="match status" value="1"/>
</dbReference>
<dbReference type="STRING" id="61635.BN85310220"/>
<sequence length="217" mass="25741">MSFSRLYETLVSDIDYGDIEVFLLDHLKKNQGVLDVGCGTGIFSLFLKKQGFDVTGIDSDSEMLAMFEEKQRDMQLHIPVFEHDIRKPLNRTFNQMILLNDVINYFKGVKQVLKNLSNALENNGQILIDFYKEEYLSVMKDYVEDEVSPVVYRWEIFVKHCQMTHQITYKEQVYRFNQYIYPLNYYLDRFKEVGLNSELIDGPDERKHYVKLTKKDN</sequence>
<proteinExistence type="predicted"/>
<dbReference type="Pfam" id="PF13489">
    <property type="entry name" value="Methyltransf_23"/>
    <property type="match status" value="1"/>
</dbReference>
<dbReference type="EMBL" id="FO681348">
    <property type="protein sequence ID" value="CCV66043.1"/>
    <property type="molecule type" value="Genomic_DNA"/>
</dbReference>
<dbReference type="Gene3D" id="3.40.50.150">
    <property type="entry name" value="Vaccinia Virus protein VP39"/>
    <property type="match status" value="1"/>
</dbReference>
<reference evidence="2 3" key="1">
    <citation type="journal article" date="2013" name="J. Mol. Microbiol. Biotechnol.">
        <title>Analysis of the Complete Genomes of Acholeplasma brassicae , A. palmae and A. laidlawii and Their Comparison to the Obligate Parasites from ' Candidatus Phytoplasma'.</title>
        <authorList>
            <person name="Kube M."/>
            <person name="Siewert C."/>
            <person name="Migdoll A.M."/>
            <person name="Duduk B."/>
            <person name="Holz S."/>
            <person name="Rabus R."/>
            <person name="Seemuller E."/>
            <person name="Mitrovic J."/>
            <person name="Muller I."/>
            <person name="Buttner C."/>
            <person name="Reinhardt R."/>
        </authorList>
    </citation>
    <scope>NUCLEOTIDE SEQUENCE [LARGE SCALE GENOMIC DNA]</scope>
    <source>
        <strain evidence="3">0502</strain>
    </source>
</reference>
<dbReference type="OrthoDB" id="9811589at2"/>
<dbReference type="InterPro" id="IPR029063">
    <property type="entry name" value="SAM-dependent_MTases_sf"/>
</dbReference>
<protein>
    <submittedName>
        <fullName evidence="2">Methyltransferase domain protein (Type 11)</fullName>
    </submittedName>
</protein>
<dbReference type="KEGG" id="abra:BN85310220"/>
<evidence type="ECO:0000313" key="3">
    <source>
        <dbReference type="Proteomes" id="UP000032737"/>
    </source>
</evidence>
<accession>U4KRT2</accession>
<dbReference type="HOGENOM" id="CLU_1286429_0_0_14"/>
<dbReference type="GO" id="GO:0008168">
    <property type="term" value="F:methyltransferase activity"/>
    <property type="evidence" value="ECO:0007669"/>
    <property type="project" value="UniProtKB-KW"/>
</dbReference>
<dbReference type="CDD" id="cd02440">
    <property type="entry name" value="AdoMet_MTases"/>
    <property type="match status" value="1"/>
</dbReference>
<keyword evidence="3" id="KW-1185">Reference proteome</keyword>
<dbReference type="RefSeq" id="WP_030004905.1">
    <property type="nucleotide sequence ID" value="NC_022549.1"/>
</dbReference>
<dbReference type="AlphaFoldDB" id="U4KRT2"/>
<dbReference type="PANTHER" id="PTHR43861:SF3">
    <property type="entry name" value="PUTATIVE (AFU_ORTHOLOGUE AFUA_2G14390)-RELATED"/>
    <property type="match status" value="1"/>
</dbReference>
<gene>
    <name evidence="2" type="ORF">BN85310220</name>
</gene>
<dbReference type="Proteomes" id="UP000032737">
    <property type="component" value="Chromosome"/>
</dbReference>
<dbReference type="GO" id="GO:0032259">
    <property type="term" value="P:methylation"/>
    <property type="evidence" value="ECO:0007669"/>
    <property type="project" value="UniProtKB-KW"/>
</dbReference>
<keyword evidence="2" id="KW-0489">Methyltransferase</keyword>
<evidence type="ECO:0000313" key="2">
    <source>
        <dbReference type="EMBL" id="CCV66043.1"/>
    </source>
</evidence>